<name>A0A0M2PS53_PROHO</name>
<reference evidence="3" key="1">
    <citation type="submission" date="2012-04" db="EMBL/GenBank/DDBJ databases">
        <authorList>
            <person name="Borisov I.G."/>
            <person name="Ivanikova N.V."/>
            <person name="Pinevich A.V."/>
        </authorList>
    </citation>
    <scope>NUCLEOTIDE SEQUENCE</scope>
    <source>
        <strain evidence="3">CALU 1027</strain>
    </source>
</reference>
<organism evidence="3 4">
    <name type="scientific">Prochlorothrix hollandica PCC 9006 = CALU 1027</name>
    <dbReference type="NCBI Taxonomy" id="317619"/>
    <lineage>
        <taxon>Bacteria</taxon>
        <taxon>Bacillati</taxon>
        <taxon>Cyanobacteriota</taxon>
        <taxon>Cyanophyceae</taxon>
        <taxon>Prochlorotrichales</taxon>
        <taxon>Prochlorotrichaceae</taxon>
        <taxon>Prochlorothrix</taxon>
    </lineage>
</organism>
<dbReference type="Proteomes" id="UP000034681">
    <property type="component" value="Unassembled WGS sequence"/>
</dbReference>
<dbReference type="Pfam" id="PF02604">
    <property type="entry name" value="PhdYeFM_antitox"/>
    <property type="match status" value="1"/>
</dbReference>
<dbReference type="InterPro" id="IPR006442">
    <property type="entry name" value="Antitoxin_Phd/YefM"/>
</dbReference>
<dbReference type="SUPFAM" id="SSF143120">
    <property type="entry name" value="YefM-like"/>
    <property type="match status" value="1"/>
</dbReference>
<dbReference type="eggNOG" id="COG2161">
    <property type="taxonomic scope" value="Bacteria"/>
</dbReference>
<accession>A0A0M2PS53</accession>
<evidence type="ECO:0000256" key="1">
    <source>
        <dbReference type="ARBA" id="ARBA00009981"/>
    </source>
</evidence>
<comment type="similarity">
    <text evidence="1 2">Belongs to the phD/YefM antitoxin family.</text>
</comment>
<dbReference type="OrthoDB" id="8819837at2"/>
<protein>
    <recommendedName>
        <fullName evidence="2">Antitoxin</fullName>
    </recommendedName>
</protein>
<dbReference type="NCBIfam" id="TIGR01552">
    <property type="entry name" value="phd_fam"/>
    <property type="match status" value="1"/>
</dbReference>
<keyword evidence="4" id="KW-1185">Reference proteome</keyword>
<comment type="function">
    <text evidence="2">Antitoxin component of a type II toxin-antitoxin (TA) system.</text>
</comment>
<dbReference type="EMBL" id="AJTX02000010">
    <property type="protein sequence ID" value="KKI97992.1"/>
    <property type="molecule type" value="Genomic_DNA"/>
</dbReference>
<comment type="caution">
    <text evidence="3">The sequence shown here is derived from an EMBL/GenBank/DDBJ whole genome shotgun (WGS) entry which is preliminary data.</text>
</comment>
<evidence type="ECO:0000313" key="3">
    <source>
        <dbReference type="EMBL" id="KKI97992.1"/>
    </source>
</evidence>
<sequence>MTWTLDDAQQHFQEIITAVRHHTPQLIYHQNHPIVAIISADLFQEFLAWQTQQAKPQSLSQALAELRQLCSEEDYSLEVPLRQNRPDPFLP</sequence>
<evidence type="ECO:0000256" key="2">
    <source>
        <dbReference type="RuleBase" id="RU362080"/>
    </source>
</evidence>
<dbReference type="Gene3D" id="3.40.1620.10">
    <property type="entry name" value="YefM-like domain"/>
    <property type="match status" value="1"/>
</dbReference>
<dbReference type="InterPro" id="IPR036165">
    <property type="entry name" value="YefM-like_sf"/>
</dbReference>
<dbReference type="RefSeq" id="WP_017713127.1">
    <property type="nucleotide sequence ID" value="NZ_KB235939.1"/>
</dbReference>
<proteinExistence type="inferred from homology"/>
<dbReference type="AlphaFoldDB" id="A0A0M2PS53"/>
<evidence type="ECO:0000313" key="4">
    <source>
        <dbReference type="Proteomes" id="UP000034681"/>
    </source>
</evidence>
<dbReference type="STRING" id="317619.GCA_000332315_02838"/>
<gene>
    <name evidence="3" type="ORF">PROH_19720</name>
</gene>